<feature type="region of interest" description="Disordered" evidence="1">
    <location>
        <begin position="1"/>
        <end position="46"/>
    </location>
</feature>
<evidence type="ECO:0000313" key="3">
    <source>
        <dbReference type="Proteomes" id="UP000011115"/>
    </source>
</evidence>
<dbReference type="InParanoid" id="M0ZMX3"/>
<dbReference type="AlphaFoldDB" id="M0ZMX3"/>
<sequence>MAATVSAWAKPGAWALDSEENELELQKEESVKVENHSNGGGAGGLADFPSLAAAATTKTKKKKPQTLSLQEFSTYSAAKKSQTAAAAATKGLTPEEVLMLPTGPRERTAEELDQSRLGGGFRSYGYDNSIFGRCCHHQNEEEEATNPIPSGVQHL</sequence>
<dbReference type="Gramene" id="PGSC0003DMT400004120">
    <property type="protein sequence ID" value="PGSC0003DMT400004120"/>
    <property type="gene ID" value="PGSC0003DMG400001628"/>
</dbReference>
<dbReference type="GO" id="GO:0003743">
    <property type="term" value="F:translation initiation factor activity"/>
    <property type="evidence" value="ECO:0007669"/>
    <property type="project" value="InterPro"/>
</dbReference>
<protein>
    <submittedName>
        <fullName evidence="2">Translation initiation factor</fullName>
    </submittedName>
</protein>
<dbReference type="EnsemblPlants" id="PGSC0003DMT400004120">
    <property type="protein sequence ID" value="PGSC0003DMT400004120"/>
    <property type="gene ID" value="PGSC0003DMG400001628"/>
</dbReference>
<feature type="compositionally biased region" description="Basic and acidic residues" evidence="1">
    <location>
        <begin position="24"/>
        <end position="35"/>
    </location>
</feature>
<dbReference type="InterPro" id="IPR010433">
    <property type="entry name" value="EIF-4B_pln"/>
</dbReference>
<dbReference type="HOGENOM" id="CLU_1698561_0_0_1"/>
<dbReference type="PANTHER" id="PTHR32091:SF17">
    <property type="entry name" value="EUKARYOTIC TRANSLATION INITIATION FACTOR 4B3"/>
    <property type="match status" value="1"/>
</dbReference>
<proteinExistence type="predicted"/>
<dbReference type="Pfam" id="PF06273">
    <property type="entry name" value="eIF-4B"/>
    <property type="match status" value="1"/>
</dbReference>
<reference evidence="2" key="2">
    <citation type="submission" date="2015-06" db="UniProtKB">
        <authorList>
            <consortium name="EnsemblPlants"/>
        </authorList>
    </citation>
    <scope>IDENTIFICATION</scope>
    <source>
        <strain evidence="2">DM1-3 516 R44</strain>
    </source>
</reference>
<organism evidence="2 3">
    <name type="scientific">Solanum tuberosum</name>
    <name type="common">Potato</name>
    <dbReference type="NCBI Taxonomy" id="4113"/>
    <lineage>
        <taxon>Eukaryota</taxon>
        <taxon>Viridiplantae</taxon>
        <taxon>Streptophyta</taxon>
        <taxon>Embryophyta</taxon>
        <taxon>Tracheophyta</taxon>
        <taxon>Spermatophyta</taxon>
        <taxon>Magnoliopsida</taxon>
        <taxon>eudicotyledons</taxon>
        <taxon>Gunneridae</taxon>
        <taxon>Pentapetalae</taxon>
        <taxon>asterids</taxon>
        <taxon>lamiids</taxon>
        <taxon>Solanales</taxon>
        <taxon>Solanaceae</taxon>
        <taxon>Solanoideae</taxon>
        <taxon>Solaneae</taxon>
        <taxon>Solanum</taxon>
    </lineage>
</organism>
<name>M0ZMX3_SOLTU</name>
<evidence type="ECO:0000256" key="1">
    <source>
        <dbReference type="SAM" id="MobiDB-lite"/>
    </source>
</evidence>
<dbReference type="PANTHER" id="PTHR32091">
    <property type="entry name" value="EUKARYOTIC TRANSLATION INITIATION FACTOR 4B"/>
    <property type="match status" value="1"/>
</dbReference>
<dbReference type="Proteomes" id="UP000011115">
    <property type="component" value="Unassembled WGS sequence"/>
</dbReference>
<evidence type="ECO:0000313" key="2">
    <source>
        <dbReference type="EnsemblPlants" id="PGSC0003DMT400004120"/>
    </source>
</evidence>
<keyword evidence="3" id="KW-1185">Reference proteome</keyword>
<reference evidence="3" key="1">
    <citation type="journal article" date="2011" name="Nature">
        <title>Genome sequence and analysis of the tuber crop potato.</title>
        <authorList>
            <consortium name="The Potato Genome Sequencing Consortium"/>
        </authorList>
    </citation>
    <scope>NUCLEOTIDE SEQUENCE [LARGE SCALE GENOMIC DNA]</scope>
    <source>
        <strain evidence="3">cv. DM1-3 516 R44</strain>
    </source>
</reference>
<dbReference type="eggNOG" id="ENOG502QWFU">
    <property type="taxonomic scope" value="Eukaryota"/>
</dbReference>
<dbReference type="PaxDb" id="4113-PGSC0003DMT400004120"/>
<dbReference type="OMA" id="CHHQNEE"/>
<accession>M0ZMX3</accession>